<dbReference type="InterPro" id="IPR009997">
    <property type="entry name" value="MP_R3"/>
</dbReference>
<dbReference type="Pfam" id="PF07436">
    <property type="entry name" value="Curto_V3"/>
    <property type="match status" value="1"/>
</dbReference>
<dbReference type="EMBL" id="JX487184">
    <property type="protein sequence ID" value="AFV31437.1"/>
    <property type="molecule type" value="Genomic_DNA"/>
</dbReference>
<feature type="compositionally biased region" description="Basic and acidic residues" evidence="1">
    <location>
        <begin position="62"/>
        <end position="71"/>
    </location>
</feature>
<gene>
    <name evidence="2" type="primary">V3</name>
</gene>
<evidence type="ECO:0000256" key="1">
    <source>
        <dbReference type="SAM" id="MobiDB-lite"/>
    </source>
</evidence>
<name>K4MTJ5_9GEMI</name>
<proteinExistence type="predicted"/>
<evidence type="ECO:0000313" key="2">
    <source>
        <dbReference type="EMBL" id="AFV31437.1"/>
    </source>
</evidence>
<reference evidence="2" key="1">
    <citation type="submission" date="2012-08" db="EMBL/GenBank/DDBJ databases">
        <title>Evidence that recombination plays an important role in the evolution and emergence of new curtoviruses (family Geminiviridae).</title>
        <authorList>
            <person name="Chen L.-F."/>
            <person name="Creamer R."/>
            <person name="Gilbertson R.L."/>
        </authorList>
    </citation>
    <scope>NUCLEOTIDE SEQUENCE</scope>
    <source>
        <strain evidence="2">California-BV3</strain>
    </source>
</reference>
<feature type="region of interest" description="Disordered" evidence="1">
    <location>
        <begin position="62"/>
        <end position="88"/>
    </location>
</feature>
<sequence>MMVCMPDWLFLIFTFSIIIQGGTNVYGTLQSGSISRQLSKISCRCDELFVKLQQILYPRRVSRDQAADNRRSRGLSSIPEGREEDTEA</sequence>
<organism evidence="2">
    <name type="scientific">Beet curly top virus</name>
    <dbReference type="NCBI Taxonomy" id="10840"/>
    <lineage>
        <taxon>Viruses</taxon>
        <taxon>Monodnaviria</taxon>
        <taxon>Shotokuvirae</taxon>
        <taxon>Cressdnaviricota</taxon>
        <taxon>Repensiviricetes</taxon>
        <taxon>Geplafuvirales</taxon>
        <taxon>Geminiviridae</taxon>
        <taxon>Curtovirus</taxon>
        <taxon>Curtovirus betae</taxon>
    </lineage>
</organism>
<protein>
    <submittedName>
        <fullName evidence="2">V3</fullName>
    </submittedName>
</protein>
<accession>K4MTJ5</accession>